<evidence type="ECO:0000313" key="10">
    <source>
        <dbReference type="Proteomes" id="UP001501251"/>
    </source>
</evidence>
<feature type="domain" description="L,D-TPase catalytic" evidence="8">
    <location>
        <begin position="138"/>
        <end position="255"/>
    </location>
</feature>
<dbReference type="PROSITE" id="PS51257">
    <property type="entry name" value="PROKAR_LIPOPROTEIN"/>
    <property type="match status" value="1"/>
</dbReference>
<dbReference type="EMBL" id="BAABAQ010000021">
    <property type="protein sequence ID" value="GAA4209941.1"/>
    <property type="molecule type" value="Genomic_DNA"/>
</dbReference>
<feature type="region of interest" description="Disordered" evidence="7">
    <location>
        <begin position="33"/>
        <end position="57"/>
    </location>
</feature>
<dbReference type="InterPro" id="IPR002477">
    <property type="entry name" value="Peptidoglycan-bd-like"/>
</dbReference>
<feature type="active site" description="Nucleophile" evidence="6">
    <location>
        <position position="231"/>
    </location>
</feature>
<dbReference type="SUPFAM" id="SSF47090">
    <property type="entry name" value="PGBD-like"/>
    <property type="match status" value="1"/>
</dbReference>
<gene>
    <name evidence="9" type="ORF">GCM10022252_77080</name>
</gene>
<dbReference type="Pfam" id="PF01471">
    <property type="entry name" value="PG_binding_1"/>
    <property type="match status" value="1"/>
</dbReference>
<comment type="pathway">
    <text evidence="1 6">Cell wall biogenesis; peptidoglycan biosynthesis.</text>
</comment>
<comment type="caution">
    <text evidence="9">The sequence shown here is derived from an EMBL/GenBank/DDBJ whole genome shotgun (WGS) entry which is preliminary data.</text>
</comment>
<feature type="region of interest" description="Disordered" evidence="7">
    <location>
        <begin position="248"/>
        <end position="289"/>
    </location>
</feature>
<evidence type="ECO:0000256" key="3">
    <source>
        <dbReference type="ARBA" id="ARBA00022960"/>
    </source>
</evidence>
<sequence length="289" mass="31948">MRRTIKCFLVANSALVLTACLPFGVVNTGVMSSRPSGMPVPHERSPVPRAEHTPLSRFPLLRPGDRSAQVQEVHRRLDRLGFGPGEVGDEYHPALRAAVWAFQKANGLPPTDQIDPPTWRALSRPARLRPLVSYGEPTRVEIDLRRQLLTAWRDDRPVLVSHISTGNGEHYCKKGNCGVAITPTGDFRAWFRTPGWTSGPLGDQFYTIYFNEGIGFHGSERVPRHPASHGCIRVPLHNAKALYDMTPTGTPVYVRRPEAPTPPERAKRSDSPGAPEFSASSGQEPGSRR</sequence>
<evidence type="ECO:0000256" key="1">
    <source>
        <dbReference type="ARBA" id="ARBA00004752"/>
    </source>
</evidence>
<keyword evidence="3 6" id="KW-0133">Cell shape</keyword>
<dbReference type="InterPro" id="IPR036365">
    <property type="entry name" value="PGBD-like_sf"/>
</dbReference>
<organism evidence="9 10">
    <name type="scientific">Streptosporangium oxazolinicum</name>
    <dbReference type="NCBI Taxonomy" id="909287"/>
    <lineage>
        <taxon>Bacteria</taxon>
        <taxon>Bacillati</taxon>
        <taxon>Actinomycetota</taxon>
        <taxon>Actinomycetes</taxon>
        <taxon>Streptosporangiales</taxon>
        <taxon>Streptosporangiaceae</taxon>
        <taxon>Streptosporangium</taxon>
    </lineage>
</organism>
<evidence type="ECO:0000256" key="5">
    <source>
        <dbReference type="ARBA" id="ARBA00023316"/>
    </source>
</evidence>
<evidence type="ECO:0000256" key="6">
    <source>
        <dbReference type="PROSITE-ProRule" id="PRU01373"/>
    </source>
</evidence>
<keyword evidence="4 6" id="KW-0573">Peptidoglycan synthesis</keyword>
<dbReference type="RefSeq" id="WP_344923299.1">
    <property type="nucleotide sequence ID" value="NZ_BAABAQ010000021.1"/>
</dbReference>
<protein>
    <recommendedName>
        <fullName evidence="8">L,D-TPase catalytic domain-containing protein</fullName>
    </recommendedName>
</protein>
<evidence type="ECO:0000313" key="9">
    <source>
        <dbReference type="EMBL" id="GAA4209941.1"/>
    </source>
</evidence>
<keyword evidence="5 6" id="KW-0961">Cell wall biogenesis/degradation</keyword>
<dbReference type="InterPro" id="IPR038063">
    <property type="entry name" value="Transpep_catalytic_dom"/>
</dbReference>
<dbReference type="Pfam" id="PF03734">
    <property type="entry name" value="YkuD"/>
    <property type="match status" value="1"/>
</dbReference>
<dbReference type="PANTHER" id="PTHR30582:SF2">
    <property type="entry name" value="L,D-TRANSPEPTIDASE YCIB-RELATED"/>
    <property type="match status" value="1"/>
</dbReference>
<feature type="compositionally biased region" description="Polar residues" evidence="7">
    <location>
        <begin position="278"/>
        <end position="289"/>
    </location>
</feature>
<dbReference type="PANTHER" id="PTHR30582">
    <property type="entry name" value="L,D-TRANSPEPTIDASE"/>
    <property type="match status" value="1"/>
</dbReference>
<accession>A0ABP8BLY0</accession>
<keyword evidence="2" id="KW-0808">Transferase</keyword>
<keyword evidence="10" id="KW-1185">Reference proteome</keyword>
<dbReference type="InterPro" id="IPR005490">
    <property type="entry name" value="LD_TPept_cat_dom"/>
</dbReference>
<feature type="compositionally biased region" description="Basic and acidic residues" evidence="7">
    <location>
        <begin position="41"/>
        <end position="54"/>
    </location>
</feature>
<evidence type="ECO:0000256" key="4">
    <source>
        <dbReference type="ARBA" id="ARBA00022984"/>
    </source>
</evidence>
<evidence type="ECO:0000256" key="2">
    <source>
        <dbReference type="ARBA" id="ARBA00022679"/>
    </source>
</evidence>
<name>A0ABP8BLY0_9ACTN</name>
<dbReference type="Gene3D" id="2.40.440.10">
    <property type="entry name" value="L,D-transpeptidase catalytic domain-like"/>
    <property type="match status" value="1"/>
</dbReference>
<reference evidence="10" key="1">
    <citation type="journal article" date="2019" name="Int. J. Syst. Evol. Microbiol.">
        <title>The Global Catalogue of Microorganisms (GCM) 10K type strain sequencing project: providing services to taxonomists for standard genome sequencing and annotation.</title>
        <authorList>
            <consortium name="The Broad Institute Genomics Platform"/>
            <consortium name="The Broad Institute Genome Sequencing Center for Infectious Disease"/>
            <person name="Wu L."/>
            <person name="Ma J."/>
        </authorList>
    </citation>
    <scope>NUCLEOTIDE SEQUENCE [LARGE SCALE GENOMIC DNA]</scope>
    <source>
        <strain evidence="10">JCM 17388</strain>
    </source>
</reference>
<evidence type="ECO:0000256" key="7">
    <source>
        <dbReference type="SAM" id="MobiDB-lite"/>
    </source>
</evidence>
<dbReference type="Gene3D" id="1.10.101.10">
    <property type="entry name" value="PGBD-like superfamily/PGBD"/>
    <property type="match status" value="1"/>
</dbReference>
<evidence type="ECO:0000259" key="8">
    <source>
        <dbReference type="PROSITE" id="PS52029"/>
    </source>
</evidence>
<dbReference type="InterPro" id="IPR050979">
    <property type="entry name" value="LD-transpeptidase"/>
</dbReference>
<dbReference type="InterPro" id="IPR036366">
    <property type="entry name" value="PGBDSf"/>
</dbReference>
<dbReference type="SUPFAM" id="SSF141523">
    <property type="entry name" value="L,D-transpeptidase catalytic domain-like"/>
    <property type="match status" value="1"/>
</dbReference>
<feature type="active site" description="Proton donor/acceptor" evidence="6">
    <location>
        <position position="217"/>
    </location>
</feature>
<dbReference type="PROSITE" id="PS52029">
    <property type="entry name" value="LD_TPASE"/>
    <property type="match status" value="1"/>
</dbReference>
<proteinExistence type="predicted"/>
<dbReference type="Proteomes" id="UP001501251">
    <property type="component" value="Unassembled WGS sequence"/>
</dbReference>
<dbReference type="CDD" id="cd16913">
    <property type="entry name" value="YkuD_like"/>
    <property type="match status" value="1"/>
</dbReference>